<evidence type="ECO:0000256" key="2">
    <source>
        <dbReference type="SAM" id="SignalP"/>
    </source>
</evidence>
<dbReference type="AlphaFoldDB" id="A0A7R9M0Y3"/>
<gene>
    <name evidence="3" type="ORF">ONB1V03_LOCUS8117</name>
</gene>
<feature type="compositionally biased region" description="Polar residues" evidence="1">
    <location>
        <begin position="140"/>
        <end position="168"/>
    </location>
</feature>
<keyword evidence="4" id="KW-1185">Reference proteome</keyword>
<feature type="signal peptide" evidence="2">
    <location>
        <begin position="1"/>
        <end position="22"/>
    </location>
</feature>
<feature type="region of interest" description="Disordered" evidence="1">
    <location>
        <begin position="26"/>
        <end position="168"/>
    </location>
</feature>
<dbReference type="EMBL" id="OC919285">
    <property type="protein sequence ID" value="CAD7651047.1"/>
    <property type="molecule type" value="Genomic_DNA"/>
</dbReference>
<keyword evidence="2" id="KW-0732">Signal</keyword>
<feature type="compositionally biased region" description="Basic and acidic residues" evidence="1">
    <location>
        <begin position="124"/>
        <end position="136"/>
    </location>
</feature>
<accession>A0A7R9M0Y3</accession>
<sequence>MKHHIQCIIVFTLVSGLSVHNCSPIDTNDTNKSTDNTMSTDSVVTTESKGIVTTDKTIAETTVKTNDGEKHPRVARHQTDNPVESQQTVTNTQKSDAKTPYDEPDVSDQNIHEIKVQTRGYQKTTEKPIETQKSSDEDLNTSATDSVSVSSEENSTDSNDAIATTNRD</sequence>
<evidence type="ECO:0000313" key="3">
    <source>
        <dbReference type="EMBL" id="CAD7651047.1"/>
    </source>
</evidence>
<feature type="chain" id="PRO_5036403574" evidence="2">
    <location>
        <begin position="23"/>
        <end position="168"/>
    </location>
</feature>
<evidence type="ECO:0000256" key="1">
    <source>
        <dbReference type="SAM" id="MobiDB-lite"/>
    </source>
</evidence>
<protein>
    <submittedName>
        <fullName evidence="3">Uncharacterized protein</fullName>
    </submittedName>
</protein>
<organism evidence="3">
    <name type="scientific">Oppiella nova</name>
    <dbReference type="NCBI Taxonomy" id="334625"/>
    <lineage>
        <taxon>Eukaryota</taxon>
        <taxon>Metazoa</taxon>
        <taxon>Ecdysozoa</taxon>
        <taxon>Arthropoda</taxon>
        <taxon>Chelicerata</taxon>
        <taxon>Arachnida</taxon>
        <taxon>Acari</taxon>
        <taxon>Acariformes</taxon>
        <taxon>Sarcoptiformes</taxon>
        <taxon>Oribatida</taxon>
        <taxon>Brachypylina</taxon>
        <taxon>Oppioidea</taxon>
        <taxon>Oppiidae</taxon>
        <taxon>Oppiella</taxon>
    </lineage>
</organism>
<dbReference type="EMBL" id="CAJPVJ010004460">
    <property type="protein sequence ID" value="CAG2168630.1"/>
    <property type="molecule type" value="Genomic_DNA"/>
</dbReference>
<dbReference type="Proteomes" id="UP000728032">
    <property type="component" value="Unassembled WGS sequence"/>
</dbReference>
<feature type="compositionally biased region" description="Polar residues" evidence="1">
    <location>
        <begin position="54"/>
        <end position="65"/>
    </location>
</feature>
<proteinExistence type="predicted"/>
<name>A0A7R9M0Y3_9ACAR</name>
<evidence type="ECO:0000313" key="4">
    <source>
        <dbReference type="Proteomes" id="UP000728032"/>
    </source>
</evidence>
<feature type="compositionally biased region" description="Polar residues" evidence="1">
    <location>
        <begin position="80"/>
        <end position="94"/>
    </location>
</feature>
<feature type="compositionally biased region" description="Low complexity" evidence="1">
    <location>
        <begin position="26"/>
        <end position="42"/>
    </location>
</feature>
<dbReference type="OrthoDB" id="6532548at2759"/>
<reference evidence="3" key="1">
    <citation type="submission" date="2020-11" db="EMBL/GenBank/DDBJ databases">
        <authorList>
            <person name="Tran Van P."/>
        </authorList>
    </citation>
    <scope>NUCLEOTIDE SEQUENCE</scope>
</reference>